<comment type="caution">
    <text evidence="2">The sequence shown here is derived from an EMBL/GenBank/DDBJ whole genome shotgun (WGS) entry which is preliminary data.</text>
</comment>
<evidence type="ECO:0000313" key="3">
    <source>
        <dbReference type="Proteomes" id="UP001139354"/>
    </source>
</evidence>
<keyword evidence="1" id="KW-0472">Membrane</keyword>
<feature type="transmembrane region" description="Helical" evidence="1">
    <location>
        <begin position="106"/>
        <end position="129"/>
    </location>
</feature>
<name>A0A9X1S5A6_9MICO</name>
<dbReference type="EMBL" id="JAGTTN010000006">
    <property type="protein sequence ID" value="MCC2033735.1"/>
    <property type="molecule type" value="Genomic_DNA"/>
</dbReference>
<dbReference type="RefSeq" id="WP_229385739.1">
    <property type="nucleotide sequence ID" value="NZ_JAGTTN010000006.1"/>
</dbReference>
<dbReference type="Pfam" id="PF11070">
    <property type="entry name" value="DUF2871"/>
    <property type="match status" value="1"/>
</dbReference>
<evidence type="ECO:0000313" key="2">
    <source>
        <dbReference type="EMBL" id="MCC2033735.1"/>
    </source>
</evidence>
<organism evidence="2 3">
    <name type="scientific">Microbacterium allomyrinae</name>
    <dbReference type="NCBI Taxonomy" id="2830666"/>
    <lineage>
        <taxon>Bacteria</taxon>
        <taxon>Bacillati</taxon>
        <taxon>Actinomycetota</taxon>
        <taxon>Actinomycetes</taxon>
        <taxon>Micrococcales</taxon>
        <taxon>Microbacteriaceae</taxon>
        <taxon>Microbacterium</taxon>
    </lineage>
</organism>
<keyword evidence="1" id="KW-1133">Transmembrane helix</keyword>
<evidence type="ECO:0000256" key="1">
    <source>
        <dbReference type="SAM" id="Phobius"/>
    </source>
</evidence>
<feature type="transmembrane region" description="Helical" evidence="1">
    <location>
        <begin position="72"/>
        <end position="94"/>
    </location>
</feature>
<accession>A0A9X1S5A6</accession>
<keyword evidence="1" id="KW-0812">Transmembrane</keyword>
<feature type="transmembrane region" description="Helical" evidence="1">
    <location>
        <begin position="5"/>
        <end position="22"/>
    </location>
</feature>
<dbReference type="AlphaFoldDB" id="A0A9X1S5A6"/>
<protein>
    <submittedName>
        <fullName evidence="2">DUF2871 domain-containing protein</fullName>
    </submittedName>
</protein>
<reference evidence="2" key="1">
    <citation type="submission" date="2021-04" db="EMBL/GenBank/DDBJ databases">
        <title>Microbacterium tenobrionis sp. nov. and Microbacterium allomyrinae sp. nov., isolated from larvae of Tenobrio molitor and Allomyrina dichotoma, respectively.</title>
        <authorList>
            <person name="Lee S.D."/>
        </authorList>
    </citation>
    <scope>NUCLEOTIDE SEQUENCE</scope>
    <source>
        <strain evidence="2">BWT-G7</strain>
    </source>
</reference>
<proteinExistence type="predicted"/>
<sequence length="152" mass="16661">MRKLYYAAFGYMIAGVASGLFYREFTKLNDFPEGQFTQLGLAHTHLLTLGFIILLIVLALEKVFALSRSRLFGWFFWIYNAGVVVTSAMLIWHGSLTVLGEESSKMISGIAGTGHMLLTAGMVLLFLALGRALRRSEAPAAGERMPQAQVAA</sequence>
<gene>
    <name evidence="2" type="ORF">KEC57_16240</name>
</gene>
<feature type="transmembrane region" description="Helical" evidence="1">
    <location>
        <begin position="42"/>
        <end position="60"/>
    </location>
</feature>
<dbReference type="Proteomes" id="UP001139354">
    <property type="component" value="Unassembled WGS sequence"/>
</dbReference>
<dbReference type="InterPro" id="IPR021299">
    <property type="entry name" value="DUF2871"/>
</dbReference>
<keyword evidence="3" id="KW-1185">Reference proteome</keyword>